<dbReference type="EnsemblMetazoa" id="GPAI045805-RA">
    <property type="protein sequence ID" value="GPAI045805-PA"/>
    <property type="gene ID" value="GPAI045805"/>
</dbReference>
<name>A0A1B0AHC7_GLOPL</name>
<dbReference type="Proteomes" id="UP000092445">
    <property type="component" value="Unassembled WGS sequence"/>
</dbReference>
<sequence length="295" mass="34231">MTLTAYHTKCLAQSLLTESQVFQVCKDQRRTVTYESIGENASMMYYLLYYTKPNKSQKRFQIELYEHRSKHSIFYIAVKLNQPCDNLYGKISSNNDHNHEASLYDCPLYAFSNHIYTNIVWNKTRSHMALRPRYDVLHDHYERLCHPSAAITAYSAEIDIAVARDCDKLVRYLTSDRHEIDAVVVAVARDCDKLVRYLTSDRHEIDAVVVAVARDCDKLVRYLTSDRHEIDAVVVAVALGYSLCLYQSHNSYYARSLSESFPLLWIYCRNVSFDRISVDVIAIKPVQRVPKFMAQ</sequence>
<accession>A0A1B0AHC7</accession>
<evidence type="ECO:0000313" key="1">
    <source>
        <dbReference type="EnsemblMetazoa" id="GPAI045805-PA"/>
    </source>
</evidence>
<proteinExistence type="predicted"/>
<evidence type="ECO:0000313" key="2">
    <source>
        <dbReference type="Proteomes" id="UP000092445"/>
    </source>
</evidence>
<reference evidence="2" key="1">
    <citation type="submission" date="2014-03" db="EMBL/GenBank/DDBJ databases">
        <authorList>
            <person name="Aksoy S."/>
            <person name="Warren W."/>
            <person name="Wilson R.K."/>
        </authorList>
    </citation>
    <scope>NUCLEOTIDE SEQUENCE [LARGE SCALE GENOMIC DNA]</scope>
    <source>
        <strain evidence="2">IAEA</strain>
    </source>
</reference>
<protein>
    <submittedName>
        <fullName evidence="1">Uncharacterized protein</fullName>
    </submittedName>
</protein>
<organism evidence="1 2">
    <name type="scientific">Glossina pallidipes</name>
    <name type="common">Tsetse fly</name>
    <dbReference type="NCBI Taxonomy" id="7398"/>
    <lineage>
        <taxon>Eukaryota</taxon>
        <taxon>Metazoa</taxon>
        <taxon>Ecdysozoa</taxon>
        <taxon>Arthropoda</taxon>
        <taxon>Hexapoda</taxon>
        <taxon>Insecta</taxon>
        <taxon>Pterygota</taxon>
        <taxon>Neoptera</taxon>
        <taxon>Endopterygota</taxon>
        <taxon>Diptera</taxon>
        <taxon>Brachycera</taxon>
        <taxon>Muscomorpha</taxon>
        <taxon>Hippoboscoidea</taxon>
        <taxon>Glossinidae</taxon>
        <taxon>Glossina</taxon>
    </lineage>
</organism>
<dbReference type="VEuPathDB" id="VectorBase:GPAI045805"/>
<dbReference type="AlphaFoldDB" id="A0A1B0AHC7"/>
<keyword evidence="2" id="KW-1185">Reference proteome</keyword>
<reference evidence="1" key="2">
    <citation type="submission" date="2020-05" db="UniProtKB">
        <authorList>
            <consortium name="EnsemblMetazoa"/>
        </authorList>
    </citation>
    <scope>IDENTIFICATION</scope>
    <source>
        <strain evidence="1">IAEA</strain>
    </source>
</reference>